<feature type="transmembrane region" description="Helical" evidence="5">
    <location>
        <begin position="99"/>
        <end position="118"/>
    </location>
</feature>
<evidence type="ECO:0000256" key="4">
    <source>
        <dbReference type="ARBA" id="ARBA00023136"/>
    </source>
</evidence>
<evidence type="ECO:0000256" key="2">
    <source>
        <dbReference type="ARBA" id="ARBA00022692"/>
    </source>
</evidence>
<feature type="transmembrane region" description="Helical" evidence="5">
    <location>
        <begin position="7"/>
        <end position="36"/>
    </location>
</feature>
<feature type="transmembrane region" description="Helical" evidence="5">
    <location>
        <begin position="42"/>
        <end position="65"/>
    </location>
</feature>
<comment type="caution">
    <text evidence="6">The sequence shown here is derived from an EMBL/GenBank/DDBJ whole genome shotgun (WGS) entry which is preliminary data.</text>
</comment>
<feature type="transmembrane region" description="Helical" evidence="5">
    <location>
        <begin position="232"/>
        <end position="255"/>
    </location>
</feature>
<feature type="transmembrane region" description="Helical" evidence="5">
    <location>
        <begin position="138"/>
        <end position="166"/>
    </location>
</feature>
<reference evidence="6 7" key="1">
    <citation type="submission" date="2017-10" db="EMBL/GenBank/DDBJ databases">
        <title>Genome announcement of Methylocella silvestris TVC from permafrost.</title>
        <authorList>
            <person name="Wang J."/>
            <person name="Geng K."/>
            <person name="Ul-Haque F."/>
            <person name="Crombie A.T."/>
            <person name="Street L.E."/>
            <person name="Wookey P.A."/>
            <person name="Murrell J.C."/>
            <person name="Pratscher J."/>
        </authorList>
    </citation>
    <scope>NUCLEOTIDE SEQUENCE [LARGE SCALE GENOMIC DNA]</scope>
    <source>
        <strain evidence="6 7">TVC</strain>
    </source>
</reference>
<comment type="subcellular location">
    <subcellularLocation>
        <location evidence="5">Cell membrane</location>
        <topology evidence="5">Multi-pass membrane protein</topology>
    </subcellularLocation>
    <subcellularLocation>
        <location evidence="1">Membrane</location>
        <topology evidence="1">Multi-pass membrane protein</topology>
    </subcellularLocation>
</comment>
<dbReference type="InterPro" id="IPR051598">
    <property type="entry name" value="TSUP/Inactive_protease-like"/>
</dbReference>
<keyword evidence="3 5" id="KW-1133">Transmembrane helix</keyword>
<evidence type="ECO:0000313" key="6">
    <source>
        <dbReference type="EMBL" id="PNG24931.1"/>
    </source>
</evidence>
<protein>
    <recommendedName>
        <fullName evidence="5">Probable membrane transporter protein</fullName>
    </recommendedName>
</protein>
<dbReference type="OrthoDB" id="8019530at2"/>
<dbReference type="GO" id="GO:0005886">
    <property type="term" value="C:plasma membrane"/>
    <property type="evidence" value="ECO:0007669"/>
    <property type="project" value="UniProtKB-SubCell"/>
</dbReference>
<dbReference type="PANTHER" id="PTHR43701:SF5">
    <property type="entry name" value="MEMBRANE TRANSPORTER PROTEIN-RELATED"/>
    <property type="match status" value="1"/>
</dbReference>
<dbReference type="EMBL" id="PDZR01000022">
    <property type="protein sequence ID" value="PNG24931.1"/>
    <property type="molecule type" value="Genomic_DNA"/>
</dbReference>
<dbReference type="Proteomes" id="UP000236286">
    <property type="component" value="Unassembled WGS sequence"/>
</dbReference>
<organism evidence="6 7">
    <name type="scientific">Methylocella silvestris</name>
    <dbReference type="NCBI Taxonomy" id="199596"/>
    <lineage>
        <taxon>Bacteria</taxon>
        <taxon>Pseudomonadati</taxon>
        <taxon>Pseudomonadota</taxon>
        <taxon>Alphaproteobacteria</taxon>
        <taxon>Hyphomicrobiales</taxon>
        <taxon>Beijerinckiaceae</taxon>
        <taxon>Methylocella</taxon>
    </lineage>
</organism>
<dbReference type="Pfam" id="PF01925">
    <property type="entry name" value="TauE"/>
    <property type="match status" value="1"/>
</dbReference>
<evidence type="ECO:0000313" key="7">
    <source>
        <dbReference type="Proteomes" id="UP000236286"/>
    </source>
</evidence>
<keyword evidence="4 5" id="KW-0472">Membrane</keyword>
<dbReference type="InterPro" id="IPR002781">
    <property type="entry name" value="TM_pro_TauE-like"/>
</dbReference>
<proteinExistence type="inferred from homology"/>
<comment type="similarity">
    <text evidence="5">Belongs to the 4-toluene sulfonate uptake permease (TSUP) (TC 2.A.102) family.</text>
</comment>
<gene>
    <name evidence="6" type="ORF">CR492_16415</name>
</gene>
<evidence type="ECO:0000256" key="5">
    <source>
        <dbReference type="RuleBase" id="RU363041"/>
    </source>
</evidence>
<feature type="transmembrane region" description="Helical" evidence="5">
    <location>
        <begin position="77"/>
        <end position="93"/>
    </location>
</feature>
<dbReference type="RefSeq" id="WP_102844814.1">
    <property type="nucleotide sequence ID" value="NZ_PDZR01000022.1"/>
</dbReference>
<dbReference type="PANTHER" id="PTHR43701">
    <property type="entry name" value="MEMBRANE TRANSPORTER PROTEIN MJ0441-RELATED"/>
    <property type="match status" value="1"/>
</dbReference>
<feature type="transmembrane region" description="Helical" evidence="5">
    <location>
        <begin position="201"/>
        <end position="220"/>
    </location>
</feature>
<keyword evidence="2 5" id="KW-0812">Transmembrane</keyword>
<dbReference type="AlphaFoldDB" id="A0A2J7TDU1"/>
<evidence type="ECO:0000256" key="3">
    <source>
        <dbReference type="ARBA" id="ARBA00022989"/>
    </source>
</evidence>
<sequence length="257" mass="26031">MTPVDMLLSIAIALVSGIFIGCIGIGGVLIVPALIYLTHIGIYTAIAAAICGYIFTGLVGTLMFMRNGTLDWARARVLCAGAMPAAIIGSLTVKATSPIILQGAIAILTVSSGVQALIGRPAHVGEPTRFDMSNRKGVLIGVFTGFLSALTGTGGPVVLIPILLALRAPVLTSIGLAQAIQLPIALPATVANAAAGTLDPLLGGVLGLGLAAGTWCGAWLAHKLNQAVLRRLVALVLLGTGGLMLFKLVLAASQISL</sequence>
<accession>A0A2J7TDU1</accession>
<keyword evidence="5" id="KW-1003">Cell membrane</keyword>
<evidence type="ECO:0000256" key="1">
    <source>
        <dbReference type="ARBA" id="ARBA00004141"/>
    </source>
</evidence>
<name>A0A2J7TDU1_METSI</name>